<dbReference type="InterPro" id="IPR022764">
    <property type="entry name" value="Peptidase_S54_rhomboid_dom"/>
</dbReference>
<dbReference type="PANTHER" id="PTHR43066:SF11">
    <property type="entry name" value="PEPTIDASE S54 RHOMBOID DOMAIN-CONTAINING PROTEIN"/>
    <property type="match status" value="1"/>
</dbReference>
<dbReference type="OrthoDB" id="9814037at2"/>
<keyword evidence="7" id="KW-0378">Hydrolase</keyword>
<keyword evidence="8" id="KW-1185">Reference proteome</keyword>
<dbReference type="SUPFAM" id="SSF144091">
    <property type="entry name" value="Rhomboid-like"/>
    <property type="match status" value="1"/>
</dbReference>
<keyword evidence="2 5" id="KW-0812">Transmembrane</keyword>
<dbReference type="EMBL" id="QPID01000001">
    <property type="protein sequence ID" value="RCU52650.1"/>
    <property type="molecule type" value="Genomic_DNA"/>
</dbReference>
<keyword evidence="3 5" id="KW-1133">Transmembrane helix</keyword>
<evidence type="ECO:0000256" key="5">
    <source>
        <dbReference type="SAM" id="Phobius"/>
    </source>
</evidence>
<evidence type="ECO:0000256" key="3">
    <source>
        <dbReference type="ARBA" id="ARBA00022989"/>
    </source>
</evidence>
<dbReference type="PANTHER" id="PTHR43066">
    <property type="entry name" value="RHOMBOID-RELATED PROTEIN"/>
    <property type="match status" value="1"/>
</dbReference>
<dbReference type="Pfam" id="PF01694">
    <property type="entry name" value="Rhomboid"/>
    <property type="match status" value="1"/>
</dbReference>
<evidence type="ECO:0000313" key="7">
    <source>
        <dbReference type="EMBL" id="RCU52650.1"/>
    </source>
</evidence>
<feature type="transmembrane region" description="Helical" evidence="5">
    <location>
        <begin position="113"/>
        <end position="133"/>
    </location>
</feature>
<gene>
    <name evidence="7" type="ORF">DU002_01380</name>
</gene>
<feature type="transmembrane region" description="Helical" evidence="5">
    <location>
        <begin position="87"/>
        <end position="107"/>
    </location>
</feature>
<dbReference type="RefSeq" id="WP_114336558.1">
    <property type="nucleotide sequence ID" value="NZ_QPID01000001.1"/>
</dbReference>
<dbReference type="GO" id="GO:0016020">
    <property type="term" value="C:membrane"/>
    <property type="evidence" value="ECO:0007669"/>
    <property type="project" value="UniProtKB-SubCell"/>
</dbReference>
<dbReference type="GO" id="GO:0004252">
    <property type="term" value="F:serine-type endopeptidase activity"/>
    <property type="evidence" value="ECO:0007669"/>
    <property type="project" value="InterPro"/>
</dbReference>
<feature type="transmembrane region" description="Helical" evidence="5">
    <location>
        <begin position="140"/>
        <end position="165"/>
    </location>
</feature>
<feature type="domain" description="Peptidase S54 rhomboid" evidence="6">
    <location>
        <begin position="49"/>
        <end position="196"/>
    </location>
</feature>
<evidence type="ECO:0000256" key="1">
    <source>
        <dbReference type="ARBA" id="ARBA00004141"/>
    </source>
</evidence>
<comment type="caution">
    <text evidence="7">The sequence shown here is derived from an EMBL/GenBank/DDBJ whole genome shotgun (WGS) entry which is preliminary data.</text>
</comment>
<keyword evidence="4 5" id="KW-0472">Membrane</keyword>
<feature type="transmembrane region" description="Helical" evidence="5">
    <location>
        <begin position="177"/>
        <end position="202"/>
    </location>
</feature>
<feature type="transmembrane region" description="Helical" evidence="5">
    <location>
        <begin position="12"/>
        <end position="30"/>
    </location>
</feature>
<name>A0A368NRB9_9GAMM</name>
<evidence type="ECO:0000313" key="8">
    <source>
        <dbReference type="Proteomes" id="UP000252558"/>
    </source>
</evidence>
<accession>A0A368NRB9</accession>
<protein>
    <submittedName>
        <fullName evidence="7">Rhomboid family intramembrane serine protease</fullName>
    </submittedName>
</protein>
<proteinExistence type="predicted"/>
<keyword evidence="7" id="KW-0645">Protease</keyword>
<evidence type="ECO:0000259" key="6">
    <source>
        <dbReference type="Pfam" id="PF01694"/>
    </source>
</evidence>
<comment type="subcellular location">
    <subcellularLocation>
        <location evidence="1">Membrane</location>
        <topology evidence="1">Multi-pass membrane protein</topology>
    </subcellularLocation>
</comment>
<organism evidence="7 8">
    <name type="scientific">Corallincola holothuriorum</name>
    <dbReference type="NCBI Taxonomy" id="2282215"/>
    <lineage>
        <taxon>Bacteria</taxon>
        <taxon>Pseudomonadati</taxon>
        <taxon>Pseudomonadota</taxon>
        <taxon>Gammaproteobacteria</taxon>
        <taxon>Alteromonadales</taxon>
        <taxon>Psychromonadaceae</taxon>
        <taxon>Corallincola</taxon>
    </lineage>
</organism>
<evidence type="ECO:0000256" key="2">
    <source>
        <dbReference type="ARBA" id="ARBA00022692"/>
    </source>
</evidence>
<dbReference type="InterPro" id="IPR035952">
    <property type="entry name" value="Rhomboid-like_sf"/>
</dbReference>
<evidence type="ECO:0000256" key="4">
    <source>
        <dbReference type="ARBA" id="ARBA00023136"/>
    </source>
</evidence>
<dbReference type="AlphaFoldDB" id="A0A368NRB9"/>
<dbReference type="Proteomes" id="UP000252558">
    <property type="component" value="Unassembled WGS sequence"/>
</dbReference>
<reference evidence="7 8" key="1">
    <citation type="submission" date="2018-07" db="EMBL/GenBank/DDBJ databases">
        <title>Corallincola holothuriorum sp. nov., a new facultative anaerobe isolated from sea cucumber Apostichopus japonicus.</title>
        <authorList>
            <person name="Xia H."/>
        </authorList>
    </citation>
    <scope>NUCLEOTIDE SEQUENCE [LARGE SCALE GENOMIC DNA]</scope>
    <source>
        <strain evidence="7 8">C4</strain>
    </source>
</reference>
<dbReference type="GO" id="GO:0006508">
    <property type="term" value="P:proteolysis"/>
    <property type="evidence" value="ECO:0007669"/>
    <property type="project" value="UniProtKB-KW"/>
</dbReference>
<dbReference type="Gene3D" id="1.20.1540.10">
    <property type="entry name" value="Rhomboid-like"/>
    <property type="match status" value="1"/>
</dbReference>
<sequence>MLIVPTEDKLDWHQPPFVTIAIAFLCFAVFSTETDATITKYALVPSQMAWFQLVTHQYLHGDWLHLLGNLLFLLIFGSALEKHLGALNFFTLYLFTGVCSGWGFALLHTDSSTPLVGASGAISGLMGVYLAVYGWRRRECFAVLGPIVTSFRAPALVLLPVWLGYELLSAALSDDNVAYMAHAFGLMSGTAFYIIGSWCGLFSRRVQSSINQSEIEASAAPLTISAKAIKLENELRLVEALAVCRQQLKEQPTYEGLWYYAFTLAKRVSEAQIVALYRLLLAFQSDASVGFGWAYPIWQEHQSVLLCDSHLWTAKERIDLVYTLLIHNDHKAASHVVTELVNSNLWSTDVATNAHASLLPLLITASAAHNAEAAAIRIILNAQPSSAPSD</sequence>